<dbReference type="Pfam" id="PF01979">
    <property type="entry name" value="Amidohydro_1"/>
    <property type="match status" value="1"/>
</dbReference>
<evidence type="ECO:0000313" key="4">
    <source>
        <dbReference type="Proteomes" id="UP000055060"/>
    </source>
</evidence>
<evidence type="ECO:0000256" key="1">
    <source>
        <dbReference type="SAM" id="SignalP"/>
    </source>
</evidence>
<dbReference type="InterPro" id="IPR051781">
    <property type="entry name" value="Metallo-dep_Hydrolase"/>
</dbReference>
<dbReference type="SUPFAM" id="SSF51556">
    <property type="entry name" value="Metallo-dependent hydrolases"/>
    <property type="match status" value="1"/>
</dbReference>
<dbReference type="PANTHER" id="PTHR43135:SF3">
    <property type="entry name" value="ALPHA-D-RIBOSE 1-METHYLPHOSPHONATE 5-TRIPHOSPHATE DIPHOSPHATASE"/>
    <property type="match status" value="1"/>
</dbReference>
<dbReference type="STRING" id="360412.LARV_01610"/>
<sequence length="418" mass="44116">MSNWTKILLLCSLLLSACQTAPVSPVAPTPAVLAVTNGSLWDGSQLVPDGVLVIRDGIIEAAGTADQVAIPAGTQMIDANGGAILPGLIDDHVHNAAEPEVRRKFLEAGVTTLCDTGAGAIQLREYRSTPPSTELISRVYYSGPFLSAPGGYPSDTDASARLEVGSTEEAVRAVQRLAAEGVSYIKVALDDGRGDVPLPVLSEEVLRAIVAEAHRQGLSVRAHVLDAGYINLALDAGVDAVEHIPAPEFSRQVFELWMRTDKALQLPQTYLDQLKRLADSGAPLTPTLEVLERRTCNTVAQSDAERSACVRVYVEAVRQFHQMGGVIAFGNDYGSAGMAAGLPWHEMELLQQAGLSNAEILTAATTTAARVCGHADELGALQPGRIADVLIVNGNPLDDLTALQRVQAVILGGQVVGK</sequence>
<dbReference type="Proteomes" id="UP000055060">
    <property type="component" value="Unassembled WGS sequence"/>
</dbReference>
<gene>
    <name evidence="3" type="ORF">LARV_01610</name>
</gene>
<feature type="domain" description="Amidohydrolase-related" evidence="2">
    <location>
        <begin position="84"/>
        <end position="416"/>
    </location>
</feature>
<dbReference type="Gene3D" id="2.30.40.10">
    <property type="entry name" value="Urease, subunit C, domain 1"/>
    <property type="match status" value="1"/>
</dbReference>
<dbReference type="AlphaFoldDB" id="A0A0S7B8K5"/>
<proteinExistence type="predicted"/>
<keyword evidence="1" id="KW-0732">Signal</keyword>
<dbReference type="RefSeq" id="WP_075073158.1">
    <property type="nucleotide sequence ID" value="NZ_DF967972.1"/>
</dbReference>
<dbReference type="Gene3D" id="3.30.110.90">
    <property type="entry name" value="Amidohydrolase"/>
    <property type="match status" value="1"/>
</dbReference>
<evidence type="ECO:0000259" key="2">
    <source>
        <dbReference type="Pfam" id="PF01979"/>
    </source>
</evidence>
<dbReference type="GO" id="GO:0016810">
    <property type="term" value="F:hydrolase activity, acting on carbon-nitrogen (but not peptide) bonds"/>
    <property type="evidence" value="ECO:0007669"/>
    <property type="project" value="InterPro"/>
</dbReference>
<evidence type="ECO:0000313" key="3">
    <source>
        <dbReference type="EMBL" id="GAP13852.1"/>
    </source>
</evidence>
<dbReference type="InterPro" id="IPR032466">
    <property type="entry name" value="Metal_Hydrolase"/>
</dbReference>
<dbReference type="PROSITE" id="PS51257">
    <property type="entry name" value="PROKAR_LIPOPROTEIN"/>
    <property type="match status" value="1"/>
</dbReference>
<reference evidence="3" key="1">
    <citation type="submission" date="2015-07" db="EMBL/GenBank/DDBJ databases">
        <title>Draft Genome Sequences of Anaerolinea thermolimosa IMO-1, Bellilinea caldifistulae GOMI-1, Leptolinea tardivitalis YMTK-2, Levilinea saccharolytica KIBI-1,Longilinea arvoryzae KOME-1, Previously Described as Members of the Anaerolineaceae (Chloroflexi).</title>
        <authorList>
            <person name="Sekiguchi Y."/>
            <person name="Ohashi A."/>
            <person name="Matsuura N."/>
            <person name="Tourlousse M.D."/>
        </authorList>
    </citation>
    <scope>NUCLEOTIDE SEQUENCE [LARGE SCALE GENOMIC DNA]</scope>
    <source>
        <strain evidence="3">KOME-1</strain>
    </source>
</reference>
<dbReference type="Gene3D" id="3.40.50.10910">
    <property type="entry name" value="Amidohydrolase"/>
    <property type="match status" value="1"/>
</dbReference>
<protein>
    <submittedName>
        <fullName evidence="3">Imidazolonepropionase</fullName>
    </submittedName>
</protein>
<keyword evidence="4" id="KW-1185">Reference proteome</keyword>
<feature type="signal peptide" evidence="1">
    <location>
        <begin position="1"/>
        <end position="21"/>
    </location>
</feature>
<dbReference type="InterPro" id="IPR011059">
    <property type="entry name" value="Metal-dep_hydrolase_composite"/>
</dbReference>
<dbReference type="InterPro" id="IPR006680">
    <property type="entry name" value="Amidohydro-rel"/>
</dbReference>
<accession>A0A0S7B8K5</accession>
<dbReference type="Gene3D" id="1.20.58.520">
    <property type="entry name" value="Amidohydrolase"/>
    <property type="match status" value="1"/>
</dbReference>
<dbReference type="EMBL" id="DF967972">
    <property type="protein sequence ID" value="GAP13852.1"/>
    <property type="molecule type" value="Genomic_DNA"/>
</dbReference>
<name>A0A0S7B8K5_9CHLR</name>
<dbReference type="SUPFAM" id="SSF51338">
    <property type="entry name" value="Composite domain of metallo-dependent hydrolases"/>
    <property type="match status" value="1"/>
</dbReference>
<dbReference type="PANTHER" id="PTHR43135">
    <property type="entry name" value="ALPHA-D-RIBOSE 1-METHYLPHOSPHONATE 5-TRIPHOSPHATE DIPHOSPHATASE"/>
    <property type="match status" value="1"/>
</dbReference>
<feature type="chain" id="PRO_5006632842" evidence="1">
    <location>
        <begin position="22"/>
        <end position="418"/>
    </location>
</feature>
<organism evidence="3">
    <name type="scientific">Longilinea arvoryzae</name>
    <dbReference type="NCBI Taxonomy" id="360412"/>
    <lineage>
        <taxon>Bacteria</taxon>
        <taxon>Bacillati</taxon>
        <taxon>Chloroflexota</taxon>
        <taxon>Anaerolineae</taxon>
        <taxon>Anaerolineales</taxon>
        <taxon>Anaerolineaceae</taxon>
        <taxon>Longilinea</taxon>
    </lineage>
</organism>